<dbReference type="SMART" id="SM00155">
    <property type="entry name" value="PLDc"/>
    <property type="match status" value="2"/>
</dbReference>
<feature type="coiled-coil region" evidence="5">
    <location>
        <begin position="462"/>
        <end position="528"/>
    </location>
</feature>
<evidence type="ECO:0000256" key="2">
    <source>
        <dbReference type="ARBA" id="ARBA00022737"/>
    </source>
</evidence>
<accession>A0A1V3KWA5</accession>
<evidence type="ECO:0000313" key="8">
    <source>
        <dbReference type="Proteomes" id="UP000188573"/>
    </source>
</evidence>
<reference evidence="7 8" key="1">
    <citation type="submission" date="2016-10" db="EMBL/GenBank/DDBJ databases">
        <title>Rodentibacter gen. nov. and new species.</title>
        <authorList>
            <person name="Christensen H."/>
        </authorList>
    </citation>
    <scope>NUCLEOTIDE SEQUENCE [LARGE SCALE GENOMIC DNA]</scope>
    <source>
        <strain evidence="7 8">Ac81</strain>
    </source>
</reference>
<dbReference type="EMBL" id="MLAG01000037">
    <property type="protein sequence ID" value="OOF81939.1"/>
    <property type="molecule type" value="Genomic_DNA"/>
</dbReference>
<protein>
    <recommendedName>
        <fullName evidence="6">PLD phosphodiesterase domain-containing protein</fullName>
    </recommendedName>
</protein>
<proteinExistence type="predicted"/>
<dbReference type="InterPro" id="IPR025202">
    <property type="entry name" value="PLD-like_dom"/>
</dbReference>
<dbReference type="AlphaFoldDB" id="A0A1V3KWA5"/>
<dbReference type="RefSeq" id="WP_077496915.1">
    <property type="nucleotide sequence ID" value="NZ_MLAG01000037.1"/>
</dbReference>
<keyword evidence="4" id="KW-0443">Lipid metabolism</keyword>
<dbReference type="InterPro" id="IPR015679">
    <property type="entry name" value="PLipase_D_fam"/>
</dbReference>
<name>A0A1V3KWA5_9PAST</name>
<sequence length="660" mass="76466">MSSNLIKIDTQTCSAQIAQDWMYYSSQESQPVAATLQVLVNGEETFGELYERLMEARYSIEIAIWGFQPSMFFKRDGQSLCIGDVLVEKAMEGVEVKVLVWGMWWNMQTWTADGEANLGNYPNGFVGKTHVDGVTEEQQVYDKCWYKALQGNLSESECWQLSPIYQANKLFTFSKSPSRLKLQLKLRSVTKRSHQYPEEAELPSRQGVKELMLWSFPSHHQKTVLIDYSSPQDAVGFVLEHNMVDNYWDDNEHRIYRDELGQLISPAQPHLGRNSPLPLQDVSALVSGEVLWYLNANFCQSWDRSNSVNHVRLWDRVGSEAYNEKFMPKRNREPATFFPPRKALGKLIRAQILRTYDEPVVEDIRQMYLQNITKTAHFIYTENQYFRWSELVLAYKQHWQKMKSHSLARKEPIYWFVVTNSTDAGIGKGTHSTHEMLKALGRRDVMPGVATALDEPASLKDYEKYDKMQKALSQNNEAIEKELGKENPDKNALNTWLEQRKGLEEEYQQNLQNDYEKMKQLKEELSDEVGIRAHICTLVSKEDWREVYVHSKVTIIDDVFLFIGSANLNTRSMQVDSELGIISECAEISQGLRQRLWGMHTGNNSSANPTKMDSFKTTEEVFQIWDNLIEQNRNAKNENRLPLYPLCEFLRVTTQVSNFD</sequence>
<keyword evidence="5" id="KW-0175">Coiled coil</keyword>
<keyword evidence="3" id="KW-0378">Hydrolase</keyword>
<organism evidence="7 8">
    <name type="scientific">Rodentibacter ratti</name>
    <dbReference type="NCBI Taxonomy" id="1906745"/>
    <lineage>
        <taxon>Bacteria</taxon>
        <taxon>Pseudomonadati</taxon>
        <taxon>Pseudomonadota</taxon>
        <taxon>Gammaproteobacteria</taxon>
        <taxon>Pasteurellales</taxon>
        <taxon>Pasteurellaceae</taxon>
        <taxon>Rodentibacter</taxon>
    </lineage>
</organism>
<dbReference type="Gene3D" id="3.30.870.10">
    <property type="entry name" value="Endonuclease Chain A"/>
    <property type="match status" value="2"/>
</dbReference>
<comment type="caution">
    <text evidence="7">The sequence shown here is derived from an EMBL/GenBank/DDBJ whole genome shotgun (WGS) entry which is preliminary data.</text>
</comment>
<evidence type="ECO:0000256" key="3">
    <source>
        <dbReference type="ARBA" id="ARBA00022801"/>
    </source>
</evidence>
<keyword evidence="8" id="KW-1185">Reference proteome</keyword>
<dbReference type="Proteomes" id="UP000188573">
    <property type="component" value="Unassembled WGS sequence"/>
</dbReference>
<dbReference type="GO" id="GO:0009395">
    <property type="term" value="P:phospholipid catabolic process"/>
    <property type="evidence" value="ECO:0007669"/>
    <property type="project" value="TreeGrafter"/>
</dbReference>
<feature type="domain" description="PLD phosphodiesterase" evidence="6">
    <location>
        <begin position="545"/>
        <end position="572"/>
    </location>
</feature>
<evidence type="ECO:0000313" key="7">
    <source>
        <dbReference type="EMBL" id="OOF81939.1"/>
    </source>
</evidence>
<dbReference type="PROSITE" id="PS50035">
    <property type="entry name" value="PLD"/>
    <property type="match status" value="1"/>
</dbReference>
<dbReference type="GO" id="GO:0004630">
    <property type="term" value="F:phospholipase D activity"/>
    <property type="evidence" value="ECO:0007669"/>
    <property type="project" value="UniProtKB-EC"/>
</dbReference>
<dbReference type="SUPFAM" id="SSF56024">
    <property type="entry name" value="Phospholipase D/nuclease"/>
    <property type="match status" value="2"/>
</dbReference>
<dbReference type="InterPro" id="IPR001736">
    <property type="entry name" value="PLipase_D/transphosphatidylase"/>
</dbReference>
<evidence type="ECO:0000256" key="4">
    <source>
        <dbReference type="ARBA" id="ARBA00023098"/>
    </source>
</evidence>
<dbReference type="Pfam" id="PF13091">
    <property type="entry name" value="PLDc_2"/>
    <property type="match status" value="1"/>
</dbReference>
<evidence type="ECO:0000256" key="5">
    <source>
        <dbReference type="SAM" id="Coils"/>
    </source>
</evidence>
<dbReference type="PANTHER" id="PTHR18896">
    <property type="entry name" value="PHOSPHOLIPASE D"/>
    <property type="match status" value="1"/>
</dbReference>
<evidence type="ECO:0000256" key="1">
    <source>
        <dbReference type="ARBA" id="ARBA00000798"/>
    </source>
</evidence>
<evidence type="ECO:0000259" key="6">
    <source>
        <dbReference type="PROSITE" id="PS50035"/>
    </source>
</evidence>
<dbReference type="PANTHER" id="PTHR18896:SF76">
    <property type="entry name" value="PHOSPHOLIPASE"/>
    <property type="match status" value="1"/>
</dbReference>
<gene>
    <name evidence="7" type="ORF">BKG92_07395</name>
</gene>
<comment type="catalytic activity">
    <reaction evidence="1">
        <text>a 1,2-diacyl-sn-glycero-3-phosphocholine + H2O = a 1,2-diacyl-sn-glycero-3-phosphate + choline + H(+)</text>
        <dbReference type="Rhea" id="RHEA:14445"/>
        <dbReference type="ChEBI" id="CHEBI:15354"/>
        <dbReference type="ChEBI" id="CHEBI:15377"/>
        <dbReference type="ChEBI" id="CHEBI:15378"/>
        <dbReference type="ChEBI" id="CHEBI:57643"/>
        <dbReference type="ChEBI" id="CHEBI:58608"/>
        <dbReference type="EC" id="3.1.4.4"/>
    </reaction>
</comment>
<keyword evidence="2" id="KW-0677">Repeat</keyword>